<dbReference type="AlphaFoldDB" id="A0A8X7BQZ0"/>
<proteinExistence type="predicted"/>
<keyword evidence="1" id="KW-0812">Transmembrane</keyword>
<gene>
    <name evidence="2" type="ORF">TNIN_121921</name>
</gene>
<feature type="transmembrane region" description="Helical" evidence="1">
    <location>
        <begin position="21"/>
        <end position="43"/>
    </location>
</feature>
<accession>A0A8X7BQZ0</accession>
<dbReference type="EMBL" id="BMAV01001134">
    <property type="protein sequence ID" value="GFY38974.1"/>
    <property type="molecule type" value="Genomic_DNA"/>
</dbReference>
<protein>
    <submittedName>
        <fullName evidence="2">Uncharacterized protein</fullName>
    </submittedName>
</protein>
<sequence>MHVTERGKESRQINLPMSPKLSFVKCYSVEIFLVLSIGCQILLAAHEWFLFPCASLKPSEDLLLRPVGSEMSVWSERIKASHKMTSSERVLHCNSIQL</sequence>
<evidence type="ECO:0000313" key="3">
    <source>
        <dbReference type="Proteomes" id="UP000886998"/>
    </source>
</evidence>
<keyword evidence="1" id="KW-1133">Transmembrane helix</keyword>
<comment type="caution">
    <text evidence="2">The sequence shown here is derived from an EMBL/GenBank/DDBJ whole genome shotgun (WGS) entry which is preliminary data.</text>
</comment>
<evidence type="ECO:0000313" key="2">
    <source>
        <dbReference type="EMBL" id="GFY38974.1"/>
    </source>
</evidence>
<keyword evidence="1" id="KW-0472">Membrane</keyword>
<keyword evidence="3" id="KW-1185">Reference proteome</keyword>
<evidence type="ECO:0000256" key="1">
    <source>
        <dbReference type="SAM" id="Phobius"/>
    </source>
</evidence>
<dbReference type="Proteomes" id="UP000886998">
    <property type="component" value="Unassembled WGS sequence"/>
</dbReference>
<organism evidence="2 3">
    <name type="scientific">Trichonephila inaurata madagascariensis</name>
    <dbReference type="NCBI Taxonomy" id="2747483"/>
    <lineage>
        <taxon>Eukaryota</taxon>
        <taxon>Metazoa</taxon>
        <taxon>Ecdysozoa</taxon>
        <taxon>Arthropoda</taxon>
        <taxon>Chelicerata</taxon>
        <taxon>Arachnida</taxon>
        <taxon>Araneae</taxon>
        <taxon>Araneomorphae</taxon>
        <taxon>Entelegynae</taxon>
        <taxon>Araneoidea</taxon>
        <taxon>Nephilidae</taxon>
        <taxon>Trichonephila</taxon>
        <taxon>Trichonephila inaurata</taxon>
    </lineage>
</organism>
<reference evidence="2" key="1">
    <citation type="submission" date="2020-08" db="EMBL/GenBank/DDBJ databases">
        <title>Multicomponent nature underlies the extraordinary mechanical properties of spider dragline silk.</title>
        <authorList>
            <person name="Kono N."/>
            <person name="Nakamura H."/>
            <person name="Mori M."/>
            <person name="Yoshida Y."/>
            <person name="Ohtoshi R."/>
            <person name="Malay A.D."/>
            <person name="Moran D.A.P."/>
            <person name="Tomita M."/>
            <person name="Numata K."/>
            <person name="Arakawa K."/>
        </authorList>
    </citation>
    <scope>NUCLEOTIDE SEQUENCE</scope>
</reference>
<name>A0A8X7BQZ0_9ARAC</name>